<dbReference type="GO" id="GO:0016747">
    <property type="term" value="F:acyltransferase activity, transferring groups other than amino-acyl groups"/>
    <property type="evidence" value="ECO:0007669"/>
    <property type="project" value="InterPro"/>
</dbReference>
<keyword evidence="2" id="KW-0012">Acyltransferase</keyword>
<accession>A0A5B6TI61</accession>
<protein>
    <submittedName>
        <fullName evidence="4">GNAT family N-acetyltransferase</fullName>
    </submittedName>
</protein>
<sequence>MTVSPSTSEHISIQTTTDAGIIKDLAHATWYPTYGEILSGEQIEFMLTEIYSLASLQQQMETGQTFLLLSQGSTPAAFSAFSLLDAAEQRYKLNKLYIHPDFQGLGFGRRLLQEVIQRTKAQGGLKLELNVHRQNPAQHFYFKSGFKIIKIIDIPFAQFTLNDYIMELNLTETS</sequence>
<dbReference type="CDD" id="cd04301">
    <property type="entry name" value="NAT_SF"/>
    <property type="match status" value="1"/>
</dbReference>
<dbReference type="SUPFAM" id="SSF55729">
    <property type="entry name" value="Acyl-CoA N-acyltransferases (Nat)"/>
    <property type="match status" value="1"/>
</dbReference>
<keyword evidence="1 4" id="KW-0808">Transferase</keyword>
<organism evidence="4 5">
    <name type="scientific">Rufibacter hautae</name>
    <dbReference type="NCBI Taxonomy" id="2595005"/>
    <lineage>
        <taxon>Bacteria</taxon>
        <taxon>Pseudomonadati</taxon>
        <taxon>Bacteroidota</taxon>
        <taxon>Cytophagia</taxon>
        <taxon>Cytophagales</taxon>
        <taxon>Hymenobacteraceae</taxon>
        <taxon>Rufibacter</taxon>
    </lineage>
</organism>
<evidence type="ECO:0000256" key="2">
    <source>
        <dbReference type="ARBA" id="ARBA00023315"/>
    </source>
</evidence>
<evidence type="ECO:0000259" key="3">
    <source>
        <dbReference type="PROSITE" id="PS51186"/>
    </source>
</evidence>
<dbReference type="Pfam" id="PF13673">
    <property type="entry name" value="Acetyltransf_10"/>
    <property type="match status" value="1"/>
</dbReference>
<evidence type="ECO:0000313" key="4">
    <source>
        <dbReference type="EMBL" id="KAA3439180.1"/>
    </source>
</evidence>
<dbReference type="Gene3D" id="3.40.630.30">
    <property type="match status" value="1"/>
</dbReference>
<keyword evidence="5" id="KW-1185">Reference proteome</keyword>
<dbReference type="RefSeq" id="WP_149088825.1">
    <property type="nucleotide sequence ID" value="NZ_VKKY01000001.1"/>
</dbReference>
<proteinExistence type="predicted"/>
<dbReference type="InterPro" id="IPR016181">
    <property type="entry name" value="Acyl_CoA_acyltransferase"/>
</dbReference>
<feature type="domain" description="N-acetyltransferase" evidence="3">
    <location>
        <begin position="9"/>
        <end position="171"/>
    </location>
</feature>
<dbReference type="EMBL" id="VKKY01000001">
    <property type="protein sequence ID" value="KAA3439180.1"/>
    <property type="molecule type" value="Genomic_DNA"/>
</dbReference>
<dbReference type="InterPro" id="IPR000182">
    <property type="entry name" value="GNAT_dom"/>
</dbReference>
<dbReference type="PROSITE" id="PS51186">
    <property type="entry name" value="GNAT"/>
    <property type="match status" value="1"/>
</dbReference>
<comment type="caution">
    <text evidence="4">The sequence shown here is derived from an EMBL/GenBank/DDBJ whole genome shotgun (WGS) entry which is preliminary data.</text>
</comment>
<dbReference type="InterPro" id="IPR050832">
    <property type="entry name" value="Bact_Acetyltransf"/>
</dbReference>
<dbReference type="PANTHER" id="PTHR43877">
    <property type="entry name" value="AMINOALKYLPHOSPHONATE N-ACETYLTRANSFERASE-RELATED-RELATED"/>
    <property type="match status" value="1"/>
</dbReference>
<dbReference type="Proteomes" id="UP000324133">
    <property type="component" value="Unassembled WGS sequence"/>
</dbReference>
<dbReference type="AlphaFoldDB" id="A0A5B6TI61"/>
<reference evidence="4 5" key="1">
    <citation type="submission" date="2019-07" db="EMBL/GenBank/DDBJ databases">
        <title>Rufibacter sp. nov., isolated from lake sediment.</title>
        <authorList>
            <person name="Qu J.-H."/>
        </authorList>
    </citation>
    <scope>NUCLEOTIDE SEQUENCE [LARGE SCALE GENOMIC DNA]</scope>
    <source>
        <strain evidence="4 5">NBS58-1</strain>
    </source>
</reference>
<dbReference type="OrthoDB" id="9800604at2"/>
<name>A0A5B6TI61_9BACT</name>
<evidence type="ECO:0000313" key="5">
    <source>
        <dbReference type="Proteomes" id="UP000324133"/>
    </source>
</evidence>
<gene>
    <name evidence="4" type="ORF">FOA19_00395</name>
</gene>
<evidence type="ECO:0000256" key="1">
    <source>
        <dbReference type="ARBA" id="ARBA00022679"/>
    </source>
</evidence>